<organism evidence="2 3">
    <name type="scientific">Prorocentrum cordatum</name>
    <dbReference type="NCBI Taxonomy" id="2364126"/>
    <lineage>
        <taxon>Eukaryota</taxon>
        <taxon>Sar</taxon>
        <taxon>Alveolata</taxon>
        <taxon>Dinophyceae</taxon>
        <taxon>Prorocentrales</taxon>
        <taxon>Prorocentraceae</taxon>
        <taxon>Prorocentrum</taxon>
    </lineage>
</organism>
<feature type="compositionally biased region" description="Basic residues" evidence="1">
    <location>
        <begin position="545"/>
        <end position="582"/>
    </location>
</feature>
<accession>A0ABN9XJN2</accession>
<name>A0ABN9XJN2_9DINO</name>
<reference evidence="2" key="1">
    <citation type="submission" date="2023-10" db="EMBL/GenBank/DDBJ databases">
        <authorList>
            <person name="Chen Y."/>
            <person name="Shah S."/>
            <person name="Dougan E. K."/>
            <person name="Thang M."/>
            <person name="Chan C."/>
        </authorList>
    </citation>
    <scope>NUCLEOTIDE SEQUENCE [LARGE SCALE GENOMIC DNA]</scope>
</reference>
<sequence>MAALRLSLAACWLAKAAVVEWAFCCLLIATRGIAVVSGFAAVELQALLHESMPNAASRWFLLQLHLHLDDLTIIASGFSGDLFFFCLLLTVSPKKSLPSLRFPGQRPGMPCGVDIVGASSAHLHRAQVAALRAALPPGANWNVRVGFAVLDAGGDSIDPARAAHAAPLPHWGLVRWQGLMLAEDLGAVFELSQGRVASVMGGGWPPWPVAAGPGAGVAAAACRPEWTRSTPRLLANDLGGPVESLLAPSAMAAAAVRGSVGPWRAQRVSGDPDAHLDRGAGAVAVLDRGRPRSTLPQRPGPPPRGVGGRGPGGPGCGAADVEGQACQLRGAGVAALWFTDSPGVFRADFCWCTGGSVNSNPAHRLGPASGLPNISEDLAAHEGAVLSAVARAADHRERVLRGLGCAARRVADGLVHFGDLLLLTNRATGGLLQADPAGSVPVPAASRAGPAGTGAPLSTGLALAACPRSRVHGVPGPGRRRLRGGPSPALRPAAPARHGPRAARPAAVRPRRRLGRRPGGPRGRGARRGRDAGLPLRARGGGHAVARRAGRPRRRGSRPCHRGPRAARERRRGARPAVRPHRPHDQVRQRVPRVLRRGLGQLERAVRRGVVVRGLAVGRGTGRERQGERRHQRARPGVAWRRRGPARPGAGVAAGPRVPRRARPPRARPEGRRRARVRRAGAGVPAAALEGHARGGPAEKDVCRRGRRRRRHLAAGHLPGPDQRRRASHPREGRGGSAHRPLRHRRGPR</sequence>
<feature type="compositionally biased region" description="Basic residues" evidence="1">
    <location>
        <begin position="630"/>
        <end position="645"/>
    </location>
</feature>
<feature type="compositionally biased region" description="Basic residues" evidence="1">
    <location>
        <begin position="705"/>
        <end position="714"/>
    </location>
</feature>
<keyword evidence="3" id="KW-1185">Reference proteome</keyword>
<dbReference type="EMBL" id="CAUYUJ010020712">
    <property type="protein sequence ID" value="CAK0900018.1"/>
    <property type="molecule type" value="Genomic_DNA"/>
</dbReference>
<feature type="compositionally biased region" description="Gly residues" evidence="1">
    <location>
        <begin position="305"/>
        <end position="315"/>
    </location>
</feature>
<feature type="compositionally biased region" description="Low complexity" evidence="1">
    <location>
        <begin position="646"/>
        <end position="657"/>
    </location>
</feature>
<proteinExistence type="predicted"/>
<feature type="region of interest" description="Disordered" evidence="1">
    <location>
        <begin position="469"/>
        <end position="591"/>
    </location>
</feature>
<evidence type="ECO:0000256" key="1">
    <source>
        <dbReference type="SAM" id="MobiDB-lite"/>
    </source>
</evidence>
<dbReference type="Proteomes" id="UP001189429">
    <property type="component" value="Unassembled WGS sequence"/>
</dbReference>
<feature type="compositionally biased region" description="Basic residues" evidence="1">
    <location>
        <begin position="740"/>
        <end position="749"/>
    </location>
</feature>
<feature type="compositionally biased region" description="Basic and acidic residues" evidence="1">
    <location>
        <begin position="691"/>
        <end position="704"/>
    </location>
</feature>
<evidence type="ECO:0000313" key="2">
    <source>
        <dbReference type="EMBL" id="CAK0900018.1"/>
    </source>
</evidence>
<feature type="compositionally biased region" description="Basic and acidic residues" evidence="1">
    <location>
        <begin position="722"/>
        <end position="734"/>
    </location>
</feature>
<evidence type="ECO:0000313" key="3">
    <source>
        <dbReference type="Proteomes" id="UP001189429"/>
    </source>
</evidence>
<comment type="caution">
    <text evidence="2">The sequence shown here is derived from an EMBL/GenBank/DDBJ whole genome shotgun (WGS) entry which is preliminary data.</text>
</comment>
<gene>
    <name evidence="2" type="ORF">PCOR1329_LOCUS77420</name>
</gene>
<protein>
    <submittedName>
        <fullName evidence="2">Uncharacterized protein</fullName>
    </submittedName>
</protein>
<feature type="non-terminal residue" evidence="2">
    <location>
        <position position="749"/>
    </location>
</feature>
<feature type="region of interest" description="Disordered" evidence="1">
    <location>
        <begin position="286"/>
        <end position="315"/>
    </location>
</feature>
<feature type="region of interest" description="Disordered" evidence="1">
    <location>
        <begin position="619"/>
        <end position="749"/>
    </location>
</feature>
<feature type="compositionally biased region" description="Low complexity" evidence="1">
    <location>
        <begin position="484"/>
        <end position="508"/>
    </location>
</feature>